<dbReference type="PRINTS" id="PR00719">
    <property type="entry name" value="LMWPTPASE"/>
</dbReference>
<dbReference type="GO" id="GO:0004725">
    <property type="term" value="F:protein tyrosine phosphatase activity"/>
    <property type="evidence" value="ECO:0007669"/>
    <property type="project" value="UniProtKB-EC"/>
</dbReference>
<comment type="similarity">
    <text evidence="1">Belongs to the low molecular weight phosphotyrosine protein phosphatase family.</text>
</comment>
<dbReference type="InterPro" id="IPR036196">
    <property type="entry name" value="Ptyr_pPase_sf"/>
</dbReference>
<evidence type="ECO:0000313" key="7">
    <source>
        <dbReference type="EMBL" id="TWE11312.1"/>
    </source>
</evidence>
<feature type="active site" evidence="5">
    <location>
        <position position="15"/>
    </location>
</feature>
<dbReference type="PANTHER" id="PTHR11717">
    <property type="entry name" value="LOW MOLECULAR WEIGHT PROTEIN TYROSINE PHOSPHATASE"/>
    <property type="match status" value="1"/>
</dbReference>
<dbReference type="EC" id="3.1.3.48" evidence="2"/>
<feature type="active site" description="Proton donor" evidence="5">
    <location>
        <position position="129"/>
    </location>
</feature>
<dbReference type="OrthoDB" id="9784339at2"/>
<sequence length="161" mass="17532">MSYRVCFVCSGNICRSPMAEIVLRAMLPDAGLADQVEVDSAGTGDWHAGDPADRRTVAALAKAGYDGDQHVARQLDPPYLQTRDLILVADNGHLHDVLRMAGAHSTARVQLMREFDPEAVTAGTLEVDDPYYGNASDFDRCLTQIEAACAGVVEELKRELR</sequence>
<dbReference type="CDD" id="cd16343">
    <property type="entry name" value="LMWPTP"/>
    <property type="match status" value="1"/>
</dbReference>
<feature type="domain" description="Phosphotyrosine protein phosphatase I" evidence="6">
    <location>
        <begin position="3"/>
        <end position="155"/>
    </location>
</feature>
<dbReference type="InterPro" id="IPR050438">
    <property type="entry name" value="LMW_PTPase"/>
</dbReference>
<feature type="active site" description="Nucleophile" evidence="5">
    <location>
        <position position="9"/>
    </location>
</feature>
<protein>
    <recommendedName>
        <fullName evidence="2">protein-tyrosine-phosphatase</fullName>
        <ecNumber evidence="2">3.1.3.48</ecNumber>
    </recommendedName>
</protein>
<dbReference type="Pfam" id="PF01451">
    <property type="entry name" value="LMWPc"/>
    <property type="match status" value="1"/>
</dbReference>
<evidence type="ECO:0000313" key="8">
    <source>
        <dbReference type="Proteomes" id="UP000318297"/>
    </source>
</evidence>
<evidence type="ECO:0000256" key="4">
    <source>
        <dbReference type="ARBA" id="ARBA00022912"/>
    </source>
</evidence>
<organism evidence="7 8">
    <name type="scientific">Rudaeicoccus suwonensis</name>
    <dbReference type="NCBI Taxonomy" id="657409"/>
    <lineage>
        <taxon>Bacteria</taxon>
        <taxon>Bacillati</taxon>
        <taxon>Actinomycetota</taxon>
        <taxon>Actinomycetes</taxon>
        <taxon>Micrococcales</taxon>
        <taxon>Dermacoccaceae</taxon>
        <taxon>Rudaeicoccus</taxon>
    </lineage>
</organism>
<dbReference type="RefSeq" id="WP_145224484.1">
    <property type="nucleotide sequence ID" value="NZ_VIVQ01000001.1"/>
</dbReference>
<reference evidence="7 8" key="1">
    <citation type="submission" date="2019-06" db="EMBL/GenBank/DDBJ databases">
        <title>Sequencing the genomes of 1000 actinobacteria strains.</title>
        <authorList>
            <person name="Klenk H.-P."/>
        </authorList>
    </citation>
    <scope>NUCLEOTIDE SEQUENCE [LARGE SCALE GENOMIC DNA]</scope>
    <source>
        <strain evidence="7 8">DSM 19560</strain>
    </source>
</reference>
<name>A0A561E6T3_9MICO</name>
<dbReference type="EMBL" id="VIVQ01000001">
    <property type="protein sequence ID" value="TWE11312.1"/>
    <property type="molecule type" value="Genomic_DNA"/>
</dbReference>
<comment type="caution">
    <text evidence="7">The sequence shown here is derived from an EMBL/GenBank/DDBJ whole genome shotgun (WGS) entry which is preliminary data.</text>
</comment>
<evidence type="ECO:0000256" key="2">
    <source>
        <dbReference type="ARBA" id="ARBA00013064"/>
    </source>
</evidence>
<dbReference type="Gene3D" id="3.40.50.2300">
    <property type="match status" value="1"/>
</dbReference>
<evidence type="ECO:0000256" key="5">
    <source>
        <dbReference type="PIRSR" id="PIRSR617867-1"/>
    </source>
</evidence>
<evidence type="ECO:0000256" key="1">
    <source>
        <dbReference type="ARBA" id="ARBA00011063"/>
    </source>
</evidence>
<accession>A0A561E6T3</accession>
<evidence type="ECO:0000256" key="3">
    <source>
        <dbReference type="ARBA" id="ARBA00022801"/>
    </source>
</evidence>
<dbReference type="Proteomes" id="UP000318297">
    <property type="component" value="Unassembled WGS sequence"/>
</dbReference>
<dbReference type="SUPFAM" id="SSF52788">
    <property type="entry name" value="Phosphotyrosine protein phosphatases I"/>
    <property type="match status" value="1"/>
</dbReference>
<dbReference type="InterPro" id="IPR017867">
    <property type="entry name" value="Tyr_phospatase_low_mol_wt"/>
</dbReference>
<keyword evidence="3" id="KW-0378">Hydrolase</keyword>
<keyword evidence="8" id="KW-1185">Reference proteome</keyword>
<evidence type="ECO:0000259" key="6">
    <source>
        <dbReference type="SMART" id="SM00226"/>
    </source>
</evidence>
<keyword evidence="4" id="KW-0904">Protein phosphatase</keyword>
<dbReference type="SMART" id="SM00226">
    <property type="entry name" value="LMWPc"/>
    <property type="match status" value="1"/>
</dbReference>
<dbReference type="PANTHER" id="PTHR11717:SF7">
    <property type="entry name" value="LOW MOLECULAR WEIGHT PHOSPHOTYROSINE PROTEIN PHOSPHATASE"/>
    <property type="match status" value="1"/>
</dbReference>
<dbReference type="InterPro" id="IPR023485">
    <property type="entry name" value="Ptyr_pPase"/>
</dbReference>
<proteinExistence type="inferred from homology"/>
<gene>
    <name evidence="7" type="ORF">BKA23_0074</name>
</gene>
<dbReference type="AlphaFoldDB" id="A0A561E6T3"/>